<dbReference type="AlphaFoldDB" id="A0A8H6IB31"/>
<protein>
    <recommendedName>
        <fullName evidence="3 8">Mediator of RNA polymerase II transcription subunit 17</fullName>
    </recommendedName>
    <alternativeName>
        <fullName evidence="7 8">Mediator complex subunit 17</fullName>
    </alternativeName>
</protein>
<evidence type="ECO:0000256" key="4">
    <source>
        <dbReference type="ARBA" id="ARBA00023015"/>
    </source>
</evidence>
<dbReference type="PANTHER" id="PTHR13114:SF7">
    <property type="entry name" value="MEDIATOR OF RNA POLYMERASE II TRANSCRIPTION SUBUNIT 17"/>
    <property type="match status" value="1"/>
</dbReference>
<keyword evidence="4 8" id="KW-0805">Transcription regulation</keyword>
<dbReference type="Pfam" id="PF10156">
    <property type="entry name" value="Med17"/>
    <property type="match status" value="1"/>
</dbReference>
<comment type="subunit">
    <text evidence="8">Component of the Mediator complex.</text>
</comment>
<keyword evidence="6 8" id="KW-0539">Nucleus</keyword>
<accession>A0A8H6IB31</accession>
<organism evidence="10 11">
    <name type="scientific">Ephemerocybe angulata</name>
    <dbReference type="NCBI Taxonomy" id="980116"/>
    <lineage>
        <taxon>Eukaryota</taxon>
        <taxon>Fungi</taxon>
        <taxon>Dikarya</taxon>
        <taxon>Basidiomycota</taxon>
        <taxon>Agaricomycotina</taxon>
        <taxon>Agaricomycetes</taxon>
        <taxon>Agaricomycetidae</taxon>
        <taxon>Agaricales</taxon>
        <taxon>Agaricineae</taxon>
        <taxon>Psathyrellaceae</taxon>
        <taxon>Ephemerocybe</taxon>
    </lineage>
</organism>
<dbReference type="PANTHER" id="PTHR13114">
    <property type="entry name" value="MEDIATOR OF RNA POLYMERASE II TRANSCRIPTION SUBUNIT 17"/>
    <property type="match status" value="1"/>
</dbReference>
<comment type="caution">
    <text evidence="10">The sequence shown here is derived from an EMBL/GenBank/DDBJ whole genome shotgun (WGS) entry which is preliminary data.</text>
</comment>
<gene>
    <name evidence="8" type="primary">MED17</name>
    <name evidence="10" type="ORF">DFP72DRAFT_1165089</name>
</gene>
<feature type="region of interest" description="Disordered" evidence="9">
    <location>
        <begin position="159"/>
        <end position="181"/>
    </location>
</feature>
<dbReference type="GO" id="GO:0016592">
    <property type="term" value="C:mediator complex"/>
    <property type="evidence" value="ECO:0007669"/>
    <property type="project" value="InterPro"/>
</dbReference>
<evidence type="ECO:0000256" key="9">
    <source>
        <dbReference type="SAM" id="MobiDB-lite"/>
    </source>
</evidence>
<proteinExistence type="inferred from homology"/>
<feature type="region of interest" description="Disordered" evidence="9">
    <location>
        <begin position="88"/>
        <end position="110"/>
    </location>
</feature>
<keyword evidence="5 8" id="KW-0804">Transcription</keyword>
<feature type="compositionally biased region" description="Acidic residues" evidence="9">
    <location>
        <begin position="95"/>
        <end position="104"/>
    </location>
</feature>
<dbReference type="EMBL" id="JACGCI010000008">
    <property type="protein sequence ID" value="KAF6762270.1"/>
    <property type="molecule type" value="Genomic_DNA"/>
</dbReference>
<comment type="subcellular location">
    <subcellularLocation>
        <location evidence="1 8">Nucleus</location>
    </subcellularLocation>
</comment>
<reference evidence="10 11" key="1">
    <citation type="submission" date="2020-07" db="EMBL/GenBank/DDBJ databases">
        <title>Comparative genomics of pyrophilous fungi reveals a link between fire events and developmental genes.</title>
        <authorList>
            <consortium name="DOE Joint Genome Institute"/>
            <person name="Steindorff A.S."/>
            <person name="Carver A."/>
            <person name="Calhoun S."/>
            <person name="Stillman K."/>
            <person name="Liu H."/>
            <person name="Lipzen A."/>
            <person name="Pangilinan J."/>
            <person name="Labutti K."/>
            <person name="Bruns T.D."/>
            <person name="Grigoriev I.V."/>
        </authorList>
    </citation>
    <scope>NUCLEOTIDE SEQUENCE [LARGE SCALE GENOMIC DNA]</scope>
    <source>
        <strain evidence="10 11">CBS 144469</strain>
    </source>
</reference>
<evidence type="ECO:0000256" key="2">
    <source>
        <dbReference type="ARBA" id="ARBA00005635"/>
    </source>
</evidence>
<dbReference type="GO" id="GO:0006357">
    <property type="term" value="P:regulation of transcription by RNA polymerase II"/>
    <property type="evidence" value="ECO:0007669"/>
    <property type="project" value="InterPro"/>
</dbReference>
<sequence>MSPSPVPSQSPNLHDEEWKDLKLSLERPYKDDAGEKLPTLLDIEADGKFIYESKETLDDRLKNHLHRIFQERGVDFFDNPDKRFIHKIDAQKDEQAEDEDEDASKEEVEAPTKHMTFEELNAMRAELMPQLYVALGEVTQAQDILNSLLSTVQTSNPNTVQSLLSGGKQAPAPSPPQRAPGDPALTATVVTKPPPITSLQAFNAQLVIGSKDEALRKAANLFDTVATRLEKSQKRGEQYWVNALKVRRSNWRLIPSPLPPGSIVGKGADRTSKDFLVSYGLEESSPDIRQAALASLTDAGAEHEIIFAHRQGTRMQISLRVSSENGATTVSRNTMEPEPEKIPVDEVLKRAQCEIINQEIFKHLVQEATIMPTILARVSERTISIDVAEGMELRMDMVKDRDIQPVPVSPLCDIIYHGLHVLLLRKHGYHKGERLSSTTISNPTNNFGGPPILQPIIDFLQYNLFCKRLESELTKASRGLTAAGIHTTVSFNGVGETGEELVQIFTEFKAPPISGEAVLTIAERHSIRFTFVAPSNLTAHLSQAKIHVYSMVQLSQLLQNEIERFLLQRICQIGQKLKGGTWLVDLDQLVARWEGCVLTFQLAFEKDLGINFSAFRLDSQTGRRGHLYQYSRLNATNSTLLTWVEDVISKVM</sequence>
<evidence type="ECO:0000256" key="3">
    <source>
        <dbReference type="ARBA" id="ARBA00019610"/>
    </source>
</evidence>
<evidence type="ECO:0000256" key="6">
    <source>
        <dbReference type="ARBA" id="ARBA00023242"/>
    </source>
</evidence>
<evidence type="ECO:0000256" key="5">
    <source>
        <dbReference type="ARBA" id="ARBA00023163"/>
    </source>
</evidence>
<comment type="function">
    <text evidence="8">Component of the Mediator complex, a coactivator involved in the regulated transcription of nearly all RNA polymerase II-dependent genes. Mediator functions as a bridge to convey information from gene-specific regulatory proteins to the basal RNA polymerase II transcription machinery. Mediator is recruited to promoters by direct interactions with regulatory proteins and serves as a scaffold for the assembly of a functional preinitiation complex with RNA polymerase II and the general transcription factors.</text>
</comment>
<keyword evidence="8" id="KW-0010">Activator</keyword>
<dbReference type="InterPro" id="IPR019313">
    <property type="entry name" value="Mediator_Med17"/>
</dbReference>
<evidence type="ECO:0000256" key="7">
    <source>
        <dbReference type="ARBA" id="ARBA00032014"/>
    </source>
</evidence>
<comment type="similarity">
    <text evidence="2 8">Belongs to the Mediator complex subunit 17 family.</text>
</comment>
<evidence type="ECO:0000256" key="8">
    <source>
        <dbReference type="RuleBase" id="RU364140"/>
    </source>
</evidence>
<dbReference type="GO" id="GO:0070847">
    <property type="term" value="C:core mediator complex"/>
    <property type="evidence" value="ECO:0007669"/>
    <property type="project" value="TreeGrafter"/>
</dbReference>
<keyword evidence="11" id="KW-1185">Reference proteome</keyword>
<dbReference type="Proteomes" id="UP000521943">
    <property type="component" value="Unassembled WGS sequence"/>
</dbReference>
<name>A0A8H6IB31_9AGAR</name>
<evidence type="ECO:0000256" key="1">
    <source>
        <dbReference type="ARBA" id="ARBA00004123"/>
    </source>
</evidence>
<dbReference type="GO" id="GO:0003712">
    <property type="term" value="F:transcription coregulator activity"/>
    <property type="evidence" value="ECO:0007669"/>
    <property type="project" value="InterPro"/>
</dbReference>
<evidence type="ECO:0000313" key="11">
    <source>
        <dbReference type="Proteomes" id="UP000521943"/>
    </source>
</evidence>
<evidence type="ECO:0000313" key="10">
    <source>
        <dbReference type="EMBL" id="KAF6762270.1"/>
    </source>
</evidence>
<dbReference type="OrthoDB" id="10251234at2759"/>